<dbReference type="Proteomes" id="UP001139199">
    <property type="component" value="Unassembled WGS sequence"/>
</dbReference>
<accession>A0A9X1HZA9</accession>
<protein>
    <submittedName>
        <fullName evidence="1">Uncharacterized protein</fullName>
    </submittedName>
</protein>
<dbReference type="AlphaFoldDB" id="A0A9X1HZA9"/>
<evidence type="ECO:0000313" key="1">
    <source>
        <dbReference type="EMBL" id="MCB4797237.1"/>
    </source>
</evidence>
<evidence type="ECO:0000313" key="2">
    <source>
        <dbReference type="Proteomes" id="UP001139199"/>
    </source>
</evidence>
<keyword evidence="2" id="KW-1185">Reference proteome</keyword>
<reference evidence="1" key="1">
    <citation type="submission" date="2021-10" db="EMBL/GenBank/DDBJ databases">
        <title>Tamlana sargassums sp. nov., and Tamlana laminarinivorans sp. nov., two new bacteria isolated from the brown alga.</title>
        <authorList>
            <person name="Li J."/>
        </authorList>
    </citation>
    <scope>NUCLEOTIDE SEQUENCE</scope>
    <source>
        <strain evidence="1">PT2-4</strain>
    </source>
</reference>
<dbReference type="EMBL" id="JAJAPW010000001">
    <property type="protein sequence ID" value="MCB4797237.1"/>
    <property type="molecule type" value="Genomic_DNA"/>
</dbReference>
<gene>
    <name evidence="1" type="ORF">LG649_00145</name>
</gene>
<dbReference type="RefSeq" id="WP_226539515.1">
    <property type="nucleotide sequence ID" value="NZ_JAJAPW010000001.1"/>
</dbReference>
<sequence length="152" mass="17213">MNKRLKTSILLVAVVIVWGIIAYKFFTTINPETPTLKVDAKSIVFKPETHKIDTFSIQSLNKDPFLGTYAKVHKVAKIKPRITKKTKPSINITYHGLISQQEADNHIYIITISGTQYLMKLKQTVQGVKLLKGNMNQVTLNYNGSKKVVKKQ</sequence>
<organism evidence="1 2">
    <name type="scientific">Neotamlana laminarinivorans</name>
    <dbReference type="NCBI Taxonomy" id="2883124"/>
    <lineage>
        <taxon>Bacteria</taxon>
        <taxon>Pseudomonadati</taxon>
        <taxon>Bacteroidota</taxon>
        <taxon>Flavobacteriia</taxon>
        <taxon>Flavobacteriales</taxon>
        <taxon>Flavobacteriaceae</taxon>
        <taxon>Neotamlana</taxon>
    </lineage>
</organism>
<comment type="caution">
    <text evidence="1">The sequence shown here is derived from an EMBL/GenBank/DDBJ whole genome shotgun (WGS) entry which is preliminary data.</text>
</comment>
<name>A0A9X1HZA9_9FLAO</name>
<proteinExistence type="predicted"/>